<evidence type="ECO:0000313" key="5">
    <source>
        <dbReference type="Proteomes" id="UP000009183"/>
    </source>
</evidence>
<dbReference type="HOGENOM" id="CLU_2431459_0_0_1"/>
<evidence type="ECO:0000256" key="1">
    <source>
        <dbReference type="PROSITE-ProRule" id="PRU00047"/>
    </source>
</evidence>
<reference evidence="5" key="1">
    <citation type="journal article" date="2007" name="Nature">
        <title>The grapevine genome sequence suggests ancestral hexaploidization in major angiosperm phyla.</title>
        <authorList>
            <consortium name="The French-Italian Public Consortium for Grapevine Genome Characterization."/>
            <person name="Jaillon O."/>
            <person name="Aury J.-M."/>
            <person name="Noel B."/>
            <person name="Policriti A."/>
            <person name="Clepet C."/>
            <person name="Casagrande A."/>
            <person name="Choisne N."/>
            <person name="Aubourg S."/>
            <person name="Vitulo N."/>
            <person name="Jubin C."/>
            <person name="Vezzi A."/>
            <person name="Legeai F."/>
            <person name="Hugueney P."/>
            <person name="Dasilva C."/>
            <person name="Horner D."/>
            <person name="Mica E."/>
            <person name="Jublot D."/>
            <person name="Poulain J."/>
            <person name="Bruyere C."/>
            <person name="Billault A."/>
            <person name="Segurens B."/>
            <person name="Gouyvenoux M."/>
            <person name="Ugarte E."/>
            <person name="Cattonaro F."/>
            <person name="Anthouard V."/>
            <person name="Vico V."/>
            <person name="Del Fabbro C."/>
            <person name="Alaux M."/>
            <person name="Di Gaspero G."/>
            <person name="Dumas V."/>
            <person name="Felice N."/>
            <person name="Paillard S."/>
            <person name="Juman I."/>
            <person name="Moroldo M."/>
            <person name="Scalabrin S."/>
            <person name="Canaguier A."/>
            <person name="Le Clainche I."/>
            <person name="Malacrida G."/>
            <person name="Durand E."/>
            <person name="Pesole G."/>
            <person name="Laucou V."/>
            <person name="Chatelet P."/>
            <person name="Merdinoglu D."/>
            <person name="Delledonne M."/>
            <person name="Pezzotti M."/>
            <person name="Lecharny A."/>
            <person name="Scarpelli C."/>
            <person name="Artiguenave F."/>
            <person name="Pe M.E."/>
            <person name="Valle G."/>
            <person name="Morgante M."/>
            <person name="Caboche M."/>
            <person name="Adam-Blondon A.-F."/>
            <person name="Weissenbach J."/>
            <person name="Quetier F."/>
            <person name="Wincker P."/>
        </authorList>
    </citation>
    <scope>NUCLEOTIDE SEQUENCE [LARGE SCALE GENOMIC DNA]</scope>
    <source>
        <strain evidence="5">cv. Pinot noir / PN40024</strain>
    </source>
</reference>
<keyword evidence="5" id="KW-1185">Reference proteome</keyword>
<feature type="domain" description="CCHC-type" evidence="3">
    <location>
        <begin position="35"/>
        <end position="51"/>
    </location>
</feature>
<dbReference type="Pfam" id="PF00098">
    <property type="entry name" value="zf-CCHC"/>
    <property type="match status" value="1"/>
</dbReference>
<dbReference type="SMART" id="SM00343">
    <property type="entry name" value="ZnF_C2HC"/>
    <property type="match status" value="1"/>
</dbReference>
<proteinExistence type="predicted"/>
<dbReference type="GO" id="GO:0008270">
    <property type="term" value="F:zinc ion binding"/>
    <property type="evidence" value="ECO:0007669"/>
    <property type="project" value="UniProtKB-KW"/>
</dbReference>
<dbReference type="Gene3D" id="4.10.60.10">
    <property type="entry name" value="Zinc finger, CCHC-type"/>
    <property type="match status" value="1"/>
</dbReference>
<gene>
    <name evidence="4" type="ordered locus">VIT_15s0024g00270</name>
</gene>
<keyword evidence="1" id="KW-0862">Zinc</keyword>
<keyword evidence="1" id="KW-0863">Zinc-finger</keyword>
<dbReference type="InParanoid" id="D7UBA8"/>
<feature type="compositionally biased region" description="Basic and acidic residues" evidence="2">
    <location>
        <begin position="62"/>
        <end position="71"/>
    </location>
</feature>
<dbReference type="ExpressionAtlas" id="D7UBA8">
    <property type="expression patterns" value="baseline"/>
</dbReference>
<feature type="region of interest" description="Disordered" evidence="2">
    <location>
        <begin position="62"/>
        <end position="91"/>
    </location>
</feature>
<dbReference type="Proteomes" id="UP000009183">
    <property type="component" value="Chromosome 15"/>
</dbReference>
<dbReference type="GO" id="GO:0003676">
    <property type="term" value="F:nucleic acid binding"/>
    <property type="evidence" value="ECO:0007669"/>
    <property type="project" value="InterPro"/>
</dbReference>
<dbReference type="SUPFAM" id="SSF57756">
    <property type="entry name" value="Retrovirus zinc finger-like domains"/>
    <property type="match status" value="1"/>
</dbReference>
<dbReference type="InterPro" id="IPR036875">
    <property type="entry name" value="Znf_CCHC_sf"/>
</dbReference>
<name>D7UBA8_VITVI</name>
<evidence type="ECO:0000313" key="4">
    <source>
        <dbReference type="EMBL" id="CBI40032.3"/>
    </source>
</evidence>
<keyword evidence="1" id="KW-0479">Metal-binding</keyword>
<organism evidence="4 5">
    <name type="scientific">Vitis vinifera</name>
    <name type="common">Grape</name>
    <dbReference type="NCBI Taxonomy" id="29760"/>
    <lineage>
        <taxon>Eukaryota</taxon>
        <taxon>Viridiplantae</taxon>
        <taxon>Streptophyta</taxon>
        <taxon>Embryophyta</taxon>
        <taxon>Tracheophyta</taxon>
        <taxon>Spermatophyta</taxon>
        <taxon>Magnoliopsida</taxon>
        <taxon>eudicotyledons</taxon>
        <taxon>Gunneridae</taxon>
        <taxon>Pentapetalae</taxon>
        <taxon>rosids</taxon>
        <taxon>Vitales</taxon>
        <taxon>Vitaceae</taxon>
        <taxon>Viteae</taxon>
        <taxon>Vitis</taxon>
    </lineage>
</organism>
<accession>D7UBA8</accession>
<evidence type="ECO:0000256" key="2">
    <source>
        <dbReference type="SAM" id="MobiDB-lite"/>
    </source>
</evidence>
<protein>
    <recommendedName>
        <fullName evidence="3">CCHC-type domain-containing protein</fullName>
    </recommendedName>
</protein>
<evidence type="ECO:0000259" key="3">
    <source>
        <dbReference type="PROSITE" id="PS50158"/>
    </source>
</evidence>
<dbReference type="InterPro" id="IPR001878">
    <property type="entry name" value="Znf_CCHC"/>
</dbReference>
<dbReference type="PROSITE" id="PS50158">
    <property type="entry name" value="ZF_CCHC"/>
    <property type="match status" value="1"/>
</dbReference>
<dbReference type="EMBL" id="FN596748">
    <property type="protein sequence ID" value="CBI40032.3"/>
    <property type="molecule type" value="Genomic_DNA"/>
</dbReference>
<sequence length="91" mass="10636">MAQKKNEDHLIYSTHLQGLNHLLLKWLIQRGKGIKCFKCQEPSHMAYNCPKKNLHIGLEHEEEPKLQKNEQNENSFPNRLLFSEVTPLDAT</sequence>
<dbReference type="AlphaFoldDB" id="D7UBA8"/>
<dbReference type="PaxDb" id="29760-VIT_15s0024g00270.t01"/>